<dbReference type="RefSeq" id="WP_092389649.1">
    <property type="nucleotide sequence ID" value="NZ_LT629787.1"/>
</dbReference>
<dbReference type="InterPro" id="IPR014914">
    <property type="entry name" value="RES_dom"/>
</dbReference>
<keyword evidence="3" id="KW-1185">Reference proteome</keyword>
<dbReference type="Proteomes" id="UP000243924">
    <property type="component" value="Chromosome I"/>
</dbReference>
<dbReference type="SMART" id="SM00953">
    <property type="entry name" value="RES"/>
    <property type="match status" value="1"/>
</dbReference>
<dbReference type="OrthoDB" id="9789501at2"/>
<dbReference type="STRING" id="1434072.SAMN05216210_1375"/>
<proteinExistence type="predicted"/>
<feature type="domain" description="RES" evidence="1">
    <location>
        <begin position="18"/>
        <end position="143"/>
    </location>
</feature>
<accession>A0A1H2F8L1</accession>
<gene>
    <name evidence="2" type="ORF">SAMN05216210_1375</name>
</gene>
<evidence type="ECO:0000313" key="3">
    <source>
        <dbReference type="Proteomes" id="UP000243924"/>
    </source>
</evidence>
<sequence length="155" mass="17258">MASRTGYRIVKRKWVSSAFDGEGARRFGGRWNSKGVPCVYLSSSISLAALEMLVHLQSTDLLQAYALFTLEIPHRHLRELDESELPANWRDDPAPSETAAIGDEWLRSGEGMAMLVPSTVVPLEYNLILNPRHPAFGACIAAAKEIAFNFDQRLK</sequence>
<dbReference type="AlphaFoldDB" id="A0A1H2F8L1"/>
<reference evidence="3" key="1">
    <citation type="submission" date="2016-10" db="EMBL/GenBank/DDBJ databases">
        <authorList>
            <person name="Varghese N."/>
            <person name="Submissions S."/>
        </authorList>
    </citation>
    <scope>NUCLEOTIDE SEQUENCE [LARGE SCALE GENOMIC DNA]</scope>
    <source>
        <strain evidence="3">CECT 8338</strain>
    </source>
</reference>
<organism evidence="2 3">
    <name type="scientific">Halopseudomonas salegens</name>
    <dbReference type="NCBI Taxonomy" id="1434072"/>
    <lineage>
        <taxon>Bacteria</taxon>
        <taxon>Pseudomonadati</taxon>
        <taxon>Pseudomonadota</taxon>
        <taxon>Gammaproteobacteria</taxon>
        <taxon>Pseudomonadales</taxon>
        <taxon>Pseudomonadaceae</taxon>
        <taxon>Halopseudomonas</taxon>
    </lineage>
</organism>
<evidence type="ECO:0000313" key="2">
    <source>
        <dbReference type="EMBL" id="SDU03726.1"/>
    </source>
</evidence>
<dbReference type="EMBL" id="LT629787">
    <property type="protein sequence ID" value="SDU03726.1"/>
    <property type="molecule type" value="Genomic_DNA"/>
</dbReference>
<protein>
    <submittedName>
        <fullName evidence="2">RES domain-containing protein</fullName>
    </submittedName>
</protein>
<evidence type="ECO:0000259" key="1">
    <source>
        <dbReference type="SMART" id="SM00953"/>
    </source>
</evidence>
<dbReference type="Pfam" id="PF08808">
    <property type="entry name" value="RES"/>
    <property type="match status" value="1"/>
</dbReference>
<name>A0A1H2F8L1_9GAMM</name>